<dbReference type="EMBL" id="KV784357">
    <property type="protein sequence ID" value="OEU17909.1"/>
    <property type="molecule type" value="Genomic_DNA"/>
</dbReference>
<gene>
    <name evidence="4" type="ORF">FRACYDRAFT_238339</name>
</gene>
<evidence type="ECO:0000256" key="2">
    <source>
        <dbReference type="SAM" id="SignalP"/>
    </source>
</evidence>
<proteinExistence type="predicted"/>
<dbReference type="InterPro" id="IPR003582">
    <property type="entry name" value="ShKT_dom"/>
</dbReference>
<sequence>MKFSQLILNFAILATVVISSDACGNKNGKFKIKNNDSKKTCNQWAKDGKCNKKLDSGKKVKDKCKKACGKCPTESPTASPSEFINVGNECQNDSTFAFDGKADNDCDWVALKKNKRCKKTDPDTQVKVEDSCPGVCKESCKTSSPTDSPTEFTDVGNECQNDSTFAFDGKPDNDCDWVTLKKNKRCKKTDPVTEVKVEDSCPGVCKESCEISSPTDSPTLIRGDCQNDSTFAFDGNTANDCDWVSLKKSKRCIKTDPVTEEKVKDSCPSVCKNKCKNTSSPTSSPTSSLVPTDTPSFSPTDRRDCQDSTTFAFEGDKTKDCSWAAEKKIIRCSKKDTSGEKVKDLCPSVCKTKCQNTSSPTLSPTSSSFPTASPTASPSETTDPTKSPTVAPSATASGSGSGIAPAPTATPTSGGTFPTASPNPTLNDTTDPTTSPTAAPTASLYPSSNPTSDTTDPTTSPTAAPTASLYPSSNPTSD</sequence>
<feature type="region of interest" description="Disordered" evidence="1">
    <location>
        <begin position="351"/>
        <end position="478"/>
    </location>
</feature>
<evidence type="ECO:0000313" key="4">
    <source>
        <dbReference type="EMBL" id="OEU17909.1"/>
    </source>
</evidence>
<name>A0A1E7FI97_9STRA</name>
<accession>A0A1E7FI97</accession>
<feature type="compositionally biased region" description="Low complexity" evidence="1">
    <location>
        <begin position="278"/>
        <end position="296"/>
    </location>
</feature>
<keyword evidence="5" id="KW-1185">Reference proteome</keyword>
<dbReference type="Proteomes" id="UP000095751">
    <property type="component" value="Unassembled WGS sequence"/>
</dbReference>
<feature type="domain" description="ShKT" evidence="3">
    <location>
        <begin position="32"/>
        <end position="71"/>
    </location>
</feature>
<dbReference type="PROSITE" id="PS51670">
    <property type="entry name" value="SHKT"/>
    <property type="match status" value="1"/>
</dbReference>
<evidence type="ECO:0000256" key="1">
    <source>
        <dbReference type="SAM" id="MobiDB-lite"/>
    </source>
</evidence>
<protein>
    <recommendedName>
        <fullName evidence="3">ShKT domain-containing protein</fullName>
    </recommendedName>
</protein>
<feature type="chain" id="PRO_5009193181" description="ShKT domain-containing protein" evidence="2">
    <location>
        <begin position="23"/>
        <end position="478"/>
    </location>
</feature>
<reference evidence="4 5" key="1">
    <citation type="submission" date="2016-09" db="EMBL/GenBank/DDBJ databases">
        <title>Extensive genetic diversity and differential bi-allelic expression allows diatom success in the polar Southern Ocean.</title>
        <authorList>
            <consortium name="DOE Joint Genome Institute"/>
            <person name="Mock T."/>
            <person name="Otillar R.P."/>
            <person name="Strauss J."/>
            <person name="Dupont C."/>
            <person name="Frickenhaus S."/>
            <person name="Maumus F."/>
            <person name="Mcmullan M."/>
            <person name="Sanges R."/>
            <person name="Schmutz J."/>
            <person name="Toseland A."/>
            <person name="Valas R."/>
            <person name="Veluchamy A."/>
            <person name="Ward B.J."/>
            <person name="Allen A."/>
            <person name="Barry K."/>
            <person name="Falciatore A."/>
            <person name="Ferrante M."/>
            <person name="Fortunato A.E."/>
            <person name="Gloeckner G."/>
            <person name="Gruber A."/>
            <person name="Hipkin R."/>
            <person name="Janech M."/>
            <person name="Kroth P."/>
            <person name="Leese F."/>
            <person name="Lindquist E."/>
            <person name="Lyon B.R."/>
            <person name="Martin J."/>
            <person name="Mayer C."/>
            <person name="Parker M."/>
            <person name="Quesneville H."/>
            <person name="Raymond J."/>
            <person name="Uhlig C."/>
            <person name="Valentin K.U."/>
            <person name="Worden A.Z."/>
            <person name="Armbrust E.V."/>
            <person name="Bowler C."/>
            <person name="Green B."/>
            <person name="Moulton V."/>
            <person name="Van Oosterhout C."/>
            <person name="Grigoriev I."/>
        </authorList>
    </citation>
    <scope>NUCLEOTIDE SEQUENCE [LARGE SCALE GENOMIC DNA]</scope>
    <source>
        <strain evidence="4 5">CCMP1102</strain>
    </source>
</reference>
<organism evidence="4 5">
    <name type="scientific">Fragilariopsis cylindrus CCMP1102</name>
    <dbReference type="NCBI Taxonomy" id="635003"/>
    <lineage>
        <taxon>Eukaryota</taxon>
        <taxon>Sar</taxon>
        <taxon>Stramenopiles</taxon>
        <taxon>Ochrophyta</taxon>
        <taxon>Bacillariophyta</taxon>
        <taxon>Bacillariophyceae</taxon>
        <taxon>Bacillariophycidae</taxon>
        <taxon>Bacillariales</taxon>
        <taxon>Bacillariaceae</taxon>
        <taxon>Fragilariopsis</taxon>
    </lineage>
</organism>
<dbReference type="InParanoid" id="A0A1E7FI97"/>
<dbReference type="KEGG" id="fcy:FRACYDRAFT_238339"/>
<evidence type="ECO:0000313" key="5">
    <source>
        <dbReference type="Proteomes" id="UP000095751"/>
    </source>
</evidence>
<feature type="compositionally biased region" description="Low complexity" evidence="1">
    <location>
        <begin position="357"/>
        <end position="478"/>
    </location>
</feature>
<keyword evidence="2" id="KW-0732">Signal</keyword>
<dbReference type="AlphaFoldDB" id="A0A1E7FI97"/>
<feature type="region of interest" description="Disordered" evidence="1">
    <location>
        <begin position="268"/>
        <end position="305"/>
    </location>
</feature>
<feature type="signal peptide" evidence="2">
    <location>
        <begin position="1"/>
        <end position="22"/>
    </location>
</feature>
<evidence type="ECO:0000259" key="3">
    <source>
        <dbReference type="PROSITE" id="PS51670"/>
    </source>
</evidence>